<dbReference type="InterPro" id="IPR020845">
    <property type="entry name" value="AMP-binding_CS"/>
</dbReference>
<dbReference type="Pfam" id="PF13193">
    <property type="entry name" value="AMP-binding_C"/>
    <property type="match status" value="1"/>
</dbReference>
<gene>
    <name evidence="5" type="ORF">GORHZ_135_00400</name>
</gene>
<accession>K6WH57</accession>
<dbReference type="PANTHER" id="PTHR43201:SF5">
    <property type="entry name" value="MEDIUM-CHAIN ACYL-COA LIGASE ACSF2, MITOCHONDRIAL"/>
    <property type="match status" value="1"/>
</dbReference>
<dbReference type="RefSeq" id="WP_006334996.1">
    <property type="nucleotide sequence ID" value="NZ_BAHC01000135.1"/>
</dbReference>
<feature type="domain" description="AMP-dependent synthetase/ligase" evidence="3">
    <location>
        <begin position="10"/>
        <end position="359"/>
    </location>
</feature>
<dbReference type="InterPro" id="IPR042099">
    <property type="entry name" value="ANL_N_sf"/>
</dbReference>
<dbReference type="FunFam" id="3.30.300.30:FF:000008">
    <property type="entry name" value="2,3-dihydroxybenzoate-AMP ligase"/>
    <property type="match status" value="1"/>
</dbReference>
<dbReference type="PANTHER" id="PTHR43201">
    <property type="entry name" value="ACYL-COA SYNTHETASE"/>
    <property type="match status" value="1"/>
</dbReference>
<dbReference type="OrthoDB" id="9803968at2"/>
<keyword evidence="6" id="KW-1185">Reference proteome</keyword>
<dbReference type="Gene3D" id="3.40.50.12780">
    <property type="entry name" value="N-terminal domain of ligase-like"/>
    <property type="match status" value="1"/>
</dbReference>
<comment type="caution">
    <text evidence="5">The sequence shown here is derived from an EMBL/GenBank/DDBJ whole genome shotgun (WGS) entry which is preliminary data.</text>
</comment>
<dbReference type="InterPro" id="IPR045851">
    <property type="entry name" value="AMP-bd_C_sf"/>
</dbReference>
<evidence type="ECO:0000259" key="4">
    <source>
        <dbReference type="Pfam" id="PF13193"/>
    </source>
</evidence>
<protein>
    <submittedName>
        <fullName evidence="5">Putative fatty-acid--CoA ligase</fullName>
    </submittedName>
</protein>
<organism evidence="5 6">
    <name type="scientific">Gordonia rhizosphera NBRC 16068</name>
    <dbReference type="NCBI Taxonomy" id="1108045"/>
    <lineage>
        <taxon>Bacteria</taxon>
        <taxon>Bacillati</taxon>
        <taxon>Actinomycetota</taxon>
        <taxon>Actinomycetes</taxon>
        <taxon>Mycobacteriales</taxon>
        <taxon>Gordoniaceae</taxon>
        <taxon>Gordonia</taxon>
    </lineage>
</organism>
<comment type="similarity">
    <text evidence="1">Belongs to the ATP-dependent AMP-binding enzyme family.</text>
</comment>
<dbReference type="GO" id="GO:0006631">
    <property type="term" value="P:fatty acid metabolic process"/>
    <property type="evidence" value="ECO:0007669"/>
    <property type="project" value="TreeGrafter"/>
</dbReference>
<dbReference type="AlphaFoldDB" id="K6WH57"/>
<feature type="domain" description="AMP-binding enzyme C-terminal" evidence="4">
    <location>
        <begin position="409"/>
        <end position="484"/>
    </location>
</feature>
<sequence>MANTVAGIWSTAEQSPERVAVRSAGRQLSYGELRDRIAHSATGFAERGVIEGDRVLLIAPSVAEFVIAYYALQTIGATTITMNVMSTSPEIDYVIDDSGTTLVVAWHECAENPRRSAQSADLPFVEIRPFHETPDDHAPIPAYVDRADDAISVILYTSGTTGRPKGAELTVANINACPVAFRQLMQVTPDDRWATALPLFHVFGQAIVMNSALSQGCSLSLLSPFSPTAFLDMLRDEQITIACGVPTMWNAMLQVADGYSPEDFTALRLAGSGGAALPAEVIRAFETKFGCKILEGYGLTETAGAATFHDMNGVPVVGTVGPALPGTQVEVRDPDGGVVATDVVGEIFIKGPTVMKGYWNRPDATAAELVDGWFKTGDLGSMDVAGNVRIVDRVKDLIIRGGYNVYPREVEEVLYEHPDIVEAAVVGVPDEHYGEEIAAVIAPRSGAEIDPDALREWAKERLSAYKVPRIVAFVDALPKGATGKILKRAIDREVLRTVAH</sequence>
<evidence type="ECO:0000313" key="6">
    <source>
        <dbReference type="Proteomes" id="UP000008363"/>
    </source>
</evidence>
<dbReference type="InterPro" id="IPR025110">
    <property type="entry name" value="AMP-bd_C"/>
</dbReference>
<evidence type="ECO:0000256" key="2">
    <source>
        <dbReference type="ARBA" id="ARBA00022598"/>
    </source>
</evidence>
<reference evidence="5 6" key="1">
    <citation type="submission" date="2012-08" db="EMBL/GenBank/DDBJ databases">
        <title>Whole genome shotgun sequence of Gordonia rhizosphera NBRC 16068.</title>
        <authorList>
            <person name="Takarada H."/>
            <person name="Isaki S."/>
            <person name="Hosoyama A."/>
            <person name="Tsuchikane K."/>
            <person name="Katsumata H."/>
            <person name="Baba S."/>
            <person name="Ohji S."/>
            <person name="Yamazaki S."/>
            <person name="Fujita N."/>
        </authorList>
    </citation>
    <scope>NUCLEOTIDE SEQUENCE [LARGE SCALE GENOMIC DNA]</scope>
    <source>
        <strain evidence="5 6">NBRC 16068</strain>
    </source>
</reference>
<dbReference type="SUPFAM" id="SSF56801">
    <property type="entry name" value="Acetyl-CoA synthetase-like"/>
    <property type="match status" value="1"/>
</dbReference>
<dbReference type="Proteomes" id="UP000008363">
    <property type="component" value="Unassembled WGS sequence"/>
</dbReference>
<evidence type="ECO:0000256" key="1">
    <source>
        <dbReference type="ARBA" id="ARBA00006432"/>
    </source>
</evidence>
<evidence type="ECO:0000313" key="5">
    <source>
        <dbReference type="EMBL" id="GAB91492.1"/>
    </source>
</evidence>
<dbReference type="Pfam" id="PF00501">
    <property type="entry name" value="AMP-binding"/>
    <property type="match status" value="1"/>
</dbReference>
<dbReference type="eggNOG" id="COG0318">
    <property type="taxonomic scope" value="Bacteria"/>
</dbReference>
<evidence type="ECO:0000259" key="3">
    <source>
        <dbReference type="Pfam" id="PF00501"/>
    </source>
</evidence>
<dbReference type="Gene3D" id="3.30.300.30">
    <property type="match status" value="1"/>
</dbReference>
<dbReference type="GO" id="GO:0031956">
    <property type="term" value="F:medium-chain fatty acid-CoA ligase activity"/>
    <property type="evidence" value="ECO:0007669"/>
    <property type="project" value="TreeGrafter"/>
</dbReference>
<dbReference type="EMBL" id="BAHC01000135">
    <property type="protein sequence ID" value="GAB91492.1"/>
    <property type="molecule type" value="Genomic_DNA"/>
</dbReference>
<dbReference type="InterPro" id="IPR000873">
    <property type="entry name" value="AMP-dep_synth/lig_dom"/>
</dbReference>
<dbReference type="PROSITE" id="PS00455">
    <property type="entry name" value="AMP_BINDING"/>
    <property type="match status" value="1"/>
</dbReference>
<keyword evidence="2 5" id="KW-0436">Ligase</keyword>
<name>K6WH57_9ACTN</name>
<dbReference type="STRING" id="1108045.GORHZ_135_00400"/>
<proteinExistence type="inferred from homology"/>